<dbReference type="CDD" id="cd06529">
    <property type="entry name" value="S24_LexA-like"/>
    <property type="match status" value="1"/>
</dbReference>
<comment type="caution">
    <text evidence="9">The sequence shown here is derived from an EMBL/GenBank/DDBJ whole genome shotgun (WGS) entry which is preliminary data.</text>
</comment>
<dbReference type="InterPro" id="IPR039418">
    <property type="entry name" value="LexA-like"/>
</dbReference>
<keyword evidence="4 7" id="KW-0068">Autocatalytic cleavage</keyword>
<dbReference type="PRINTS" id="PR00726">
    <property type="entry name" value="LEXASERPTASE"/>
</dbReference>
<keyword evidence="10" id="KW-1185">Reference proteome</keyword>
<keyword evidence="5" id="KW-0234">DNA repair</keyword>
<dbReference type="SUPFAM" id="SSF51306">
    <property type="entry name" value="LexA/Signal peptidase"/>
    <property type="match status" value="1"/>
</dbReference>
<dbReference type="GO" id="GO:0006281">
    <property type="term" value="P:DNA repair"/>
    <property type="evidence" value="ECO:0007669"/>
    <property type="project" value="UniProtKB-KW"/>
</dbReference>
<evidence type="ECO:0000259" key="8">
    <source>
        <dbReference type="PROSITE" id="PS50943"/>
    </source>
</evidence>
<evidence type="ECO:0000256" key="2">
    <source>
        <dbReference type="ARBA" id="ARBA00022763"/>
    </source>
</evidence>
<dbReference type="CDD" id="cd00093">
    <property type="entry name" value="HTH_XRE"/>
    <property type="match status" value="1"/>
</dbReference>
<dbReference type="GO" id="GO:0009432">
    <property type="term" value="P:SOS response"/>
    <property type="evidence" value="ECO:0007669"/>
    <property type="project" value="UniProtKB-KW"/>
</dbReference>
<dbReference type="GO" id="GO:0003677">
    <property type="term" value="F:DNA binding"/>
    <property type="evidence" value="ECO:0007669"/>
    <property type="project" value="InterPro"/>
</dbReference>
<evidence type="ECO:0000256" key="5">
    <source>
        <dbReference type="ARBA" id="ARBA00023204"/>
    </source>
</evidence>
<evidence type="ECO:0000256" key="3">
    <source>
        <dbReference type="ARBA" id="ARBA00022801"/>
    </source>
</evidence>
<dbReference type="InterPro" id="IPR015927">
    <property type="entry name" value="Peptidase_S24_S26A/B/C"/>
</dbReference>
<sequence>MDKKDVGKRIKAARALFHKRHGIKLTQQLLAEKTGISRSYIGDIESGRTYPTFVTIKAISNACGVPVSFFMEDNPGYIKSSEAQGYEYKNTAEEDCIPSPDSRSSLKTIPILGLIRAGEPISACQNIVGYEYIPYDMAKGGEYFGLKVMGDSMNNSRIFDGDTVLVRRQDEVENGEIAVVMVDSENATIKKFYKTDSVITLVPDSSNKDHQPRFFDITKIDIKVLGKVVKVIISL</sequence>
<gene>
    <name evidence="9" type="ORF">DFR58_11875</name>
</gene>
<evidence type="ECO:0000256" key="7">
    <source>
        <dbReference type="RuleBase" id="RU003991"/>
    </source>
</evidence>
<feature type="domain" description="HTH cro/C1-type" evidence="8">
    <location>
        <begin position="24"/>
        <end position="70"/>
    </location>
</feature>
<dbReference type="InterPro" id="IPR036286">
    <property type="entry name" value="LexA/Signal_pep-like_sf"/>
</dbReference>
<dbReference type="EMBL" id="QPJT01000018">
    <property type="protein sequence ID" value="RCX13257.1"/>
    <property type="molecule type" value="Genomic_DNA"/>
</dbReference>
<dbReference type="InterPro" id="IPR050077">
    <property type="entry name" value="LexA_repressor"/>
</dbReference>
<dbReference type="GO" id="GO:0016787">
    <property type="term" value="F:hydrolase activity"/>
    <property type="evidence" value="ECO:0007669"/>
    <property type="project" value="UniProtKB-KW"/>
</dbReference>
<dbReference type="SMART" id="SM00530">
    <property type="entry name" value="HTH_XRE"/>
    <property type="match status" value="1"/>
</dbReference>
<dbReference type="GO" id="GO:0006355">
    <property type="term" value="P:regulation of DNA-templated transcription"/>
    <property type="evidence" value="ECO:0007669"/>
    <property type="project" value="InterPro"/>
</dbReference>
<dbReference type="RefSeq" id="WP_114298674.1">
    <property type="nucleotide sequence ID" value="NZ_QPJT01000018.1"/>
</dbReference>
<dbReference type="AlphaFoldDB" id="A0A369AYJ3"/>
<name>A0A369AYJ3_9FIRM</name>
<proteinExistence type="inferred from homology"/>
<dbReference type="PANTHER" id="PTHR33516:SF2">
    <property type="entry name" value="LEXA REPRESSOR-RELATED"/>
    <property type="match status" value="1"/>
</dbReference>
<dbReference type="Gene3D" id="2.10.109.10">
    <property type="entry name" value="Umud Fragment, subunit A"/>
    <property type="match status" value="1"/>
</dbReference>
<dbReference type="Pfam" id="PF00717">
    <property type="entry name" value="Peptidase_S24"/>
    <property type="match status" value="1"/>
</dbReference>
<evidence type="ECO:0000256" key="4">
    <source>
        <dbReference type="ARBA" id="ARBA00022813"/>
    </source>
</evidence>
<evidence type="ECO:0000256" key="6">
    <source>
        <dbReference type="ARBA" id="ARBA00023236"/>
    </source>
</evidence>
<keyword evidence="2" id="KW-0227">DNA damage</keyword>
<dbReference type="OrthoDB" id="9802364at2"/>
<dbReference type="Pfam" id="PF01381">
    <property type="entry name" value="HTH_3"/>
    <property type="match status" value="1"/>
</dbReference>
<dbReference type="PANTHER" id="PTHR33516">
    <property type="entry name" value="LEXA REPRESSOR"/>
    <property type="match status" value="1"/>
</dbReference>
<reference evidence="9 10" key="1">
    <citation type="submission" date="2018-07" db="EMBL/GenBank/DDBJ databases">
        <title>Genomic Encyclopedia of Type Strains, Phase IV (KMG-IV): sequencing the most valuable type-strain genomes for metagenomic binning, comparative biology and taxonomic classification.</title>
        <authorList>
            <person name="Goeker M."/>
        </authorList>
    </citation>
    <scope>NUCLEOTIDE SEQUENCE [LARGE SCALE GENOMIC DNA]</scope>
    <source>
        <strain evidence="9 10">DSM 27016</strain>
    </source>
</reference>
<comment type="similarity">
    <text evidence="1 7">Belongs to the peptidase S24 family.</text>
</comment>
<evidence type="ECO:0000313" key="10">
    <source>
        <dbReference type="Proteomes" id="UP000253034"/>
    </source>
</evidence>
<dbReference type="SUPFAM" id="SSF47413">
    <property type="entry name" value="lambda repressor-like DNA-binding domains"/>
    <property type="match status" value="1"/>
</dbReference>
<dbReference type="InterPro" id="IPR001387">
    <property type="entry name" value="Cro/C1-type_HTH"/>
</dbReference>
<evidence type="ECO:0000256" key="1">
    <source>
        <dbReference type="ARBA" id="ARBA00007484"/>
    </source>
</evidence>
<keyword evidence="6" id="KW-0742">SOS response</keyword>
<dbReference type="InterPro" id="IPR010982">
    <property type="entry name" value="Lambda_DNA-bd_dom_sf"/>
</dbReference>
<organism evidence="9 10">
    <name type="scientific">Anaerobacterium chartisolvens</name>
    <dbReference type="NCBI Taxonomy" id="1297424"/>
    <lineage>
        <taxon>Bacteria</taxon>
        <taxon>Bacillati</taxon>
        <taxon>Bacillota</taxon>
        <taxon>Clostridia</taxon>
        <taxon>Eubacteriales</taxon>
        <taxon>Oscillospiraceae</taxon>
        <taxon>Anaerobacterium</taxon>
    </lineage>
</organism>
<protein>
    <submittedName>
        <fullName evidence="9">Repressor LexA</fullName>
    </submittedName>
</protein>
<dbReference type="Proteomes" id="UP000253034">
    <property type="component" value="Unassembled WGS sequence"/>
</dbReference>
<dbReference type="Gene3D" id="1.10.260.40">
    <property type="entry name" value="lambda repressor-like DNA-binding domains"/>
    <property type="match status" value="1"/>
</dbReference>
<evidence type="ECO:0000313" key="9">
    <source>
        <dbReference type="EMBL" id="RCX13257.1"/>
    </source>
</evidence>
<dbReference type="PROSITE" id="PS50943">
    <property type="entry name" value="HTH_CROC1"/>
    <property type="match status" value="1"/>
</dbReference>
<accession>A0A369AYJ3</accession>
<keyword evidence="3 7" id="KW-0378">Hydrolase</keyword>
<dbReference type="InterPro" id="IPR006197">
    <property type="entry name" value="Peptidase_S24_LexA"/>
</dbReference>